<feature type="domain" description="Transcription factor zinc-finger" evidence="1">
    <location>
        <begin position="6"/>
        <end position="43"/>
    </location>
</feature>
<dbReference type="OrthoDB" id="9814037at2"/>
<keyword evidence="3" id="KW-1185">Reference proteome</keyword>
<feature type="domain" description="Transcription factor zinc-finger" evidence="1">
    <location>
        <begin position="70"/>
        <end position="111"/>
    </location>
</feature>
<sequence length="132" mass="14902">MNSTVCPKCRGRLEPVVWAGIEVDRCLGCKGIWFDSLEAEQLKTIQGSEGLDIGDQEIGSQLDNITGDIQCPRCHTKMTRLVDIDQYCIWYEVCPKCQGVWLDAGEFTQFKDNFKPKGFLGRISQVFRPGSH</sequence>
<dbReference type="RefSeq" id="WP_015181733.1">
    <property type="nucleotide sequence ID" value="NC_019738.1"/>
</dbReference>
<proteinExistence type="predicted"/>
<dbReference type="eggNOG" id="COG3809">
    <property type="taxonomic scope" value="Bacteria"/>
</dbReference>
<gene>
    <name evidence="2" type="ORF">Mic7113_1715</name>
</gene>
<dbReference type="AlphaFoldDB" id="K9WBJ2"/>
<organism evidence="2 3">
    <name type="scientific">Allocoleopsis franciscana PCC 7113</name>
    <dbReference type="NCBI Taxonomy" id="1173027"/>
    <lineage>
        <taxon>Bacteria</taxon>
        <taxon>Bacillati</taxon>
        <taxon>Cyanobacteriota</taxon>
        <taxon>Cyanophyceae</taxon>
        <taxon>Coleofasciculales</taxon>
        <taxon>Coleofasciculaceae</taxon>
        <taxon>Allocoleopsis</taxon>
        <taxon>Allocoleopsis franciscana</taxon>
    </lineage>
</organism>
<accession>K9WBJ2</accession>
<reference evidence="2 3" key="1">
    <citation type="submission" date="2012-06" db="EMBL/GenBank/DDBJ databases">
        <title>Finished chromosome of genome of Microcoleus sp. PCC 7113.</title>
        <authorList>
            <consortium name="US DOE Joint Genome Institute"/>
            <person name="Gugger M."/>
            <person name="Coursin T."/>
            <person name="Rippka R."/>
            <person name="Tandeau De Marsac N."/>
            <person name="Huntemann M."/>
            <person name="Wei C.-L."/>
            <person name="Han J."/>
            <person name="Detter J.C."/>
            <person name="Han C."/>
            <person name="Tapia R."/>
            <person name="Chen A."/>
            <person name="Kyrpides N."/>
            <person name="Mavromatis K."/>
            <person name="Markowitz V."/>
            <person name="Szeto E."/>
            <person name="Ivanova N."/>
            <person name="Pagani I."/>
            <person name="Pati A."/>
            <person name="Goodwin L."/>
            <person name="Nordberg H.P."/>
            <person name="Cantor M.N."/>
            <person name="Hua S.X."/>
            <person name="Woyke T."/>
            <person name="Kerfeld C.A."/>
        </authorList>
    </citation>
    <scope>NUCLEOTIDE SEQUENCE [LARGE SCALE GENOMIC DNA]</scope>
    <source>
        <strain evidence="2 3">PCC 7113</strain>
    </source>
</reference>
<dbReference type="EMBL" id="CP003630">
    <property type="protein sequence ID" value="AFZ17578.1"/>
    <property type="molecule type" value="Genomic_DNA"/>
</dbReference>
<name>K9WBJ2_9CYAN</name>
<dbReference type="HOGENOM" id="CLU_154390_0_0_3"/>
<dbReference type="InterPro" id="IPR027392">
    <property type="entry name" value="TF_Znf"/>
</dbReference>
<evidence type="ECO:0000259" key="1">
    <source>
        <dbReference type="Pfam" id="PF13453"/>
    </source>
</evidence>
<protein>
    <recommendedName>
        <fullName evidence="1">Transcription factor zinc-finger domain-containing protein</fullName>
    </recommendedName>
</protein>
<dbReference type="Pfam" id="PF13453">
    <property type="entry name" value="Zn_ribbon_TFIIB"/>
    <property type="match status" value="2"/>
</dbReference>
<dbReference type="KEGG" id="mic:Mic7113_1715"/>
<dbReference type="Proteomes" id="UP000010471">
    <property type="component" value="Chromosome"/>
</dbReference>
<evidence type="ECO:0000313" key="2">
    <source>
        <dbReference type="EMBL" id="AFZ17578.1"/>
    </source>
</evidence>
<dbReference type="STRING" id="1173027.Mic7113_1715"/>
<evidence type="ECO:0000313" key="3">
    <source>
        <dbReference type="Proteomes" id="UP000010471"/>
    </source>
</evidence>